<sequence>MESPDKCFIKQTGKTLVGISGGGYSILEIFWLTAAIAELGVSVDVIQTVSSGALLGAKLIETNFNLIEINKILRKVIAGGPNVFKELYELINSVEMSIEYISKFNLDGLTFKGIKKLTNFKEYANLLEQMQRVKGLLKAYQKPYLLSHEPLERLIDEDLQIDFTKLVNPNLPELQIITRNETRCGPTIWSTRDPWVSPNILRDVMVGTMCLVPAVEHKIIFGEVHTDGQELILSEFIAEGYQTIIVFFGGQLARTLTEEIVSKQTILQRLISNFHTTINSRLVEELNYAHANGYKIFCNNPDSVISKIDNPDPRSDDPFNKSSKISHLPKYLKDIKRPEGIEKQHKKVILITPKYPMPNLGLLGFNKETMEKDFDIFGKKNLEDAKEFLTKALLT</sequence>
<dbReference type="Proteomes" id="UP000177960">
    <property type="component" value="Unassembled WGS sequence"/>
</dbReference>
<comment type="caution">
    <text evidence="1">The sequence shown here is derived from an EMBL/GenBank/DDBJ whole genome shotgun (WGS) entry which is preliminary data.</text>
</comment>
<organism evidence="1 2">
    <name type="scientific">Candidatus Harrisonbacteria bacterium RIFCSPHIGHO2_02_FULL_42_16</name>
    <dbReference type="NCBI Taxonomy" id="1798404"/>
    <lineage>
        <taxon>Bacteria</taxon>
        <taxon>Candidatus Harrisoniibacteriota</taxon>
    </lineage>
</organism>
<evidence type="ECO:0008006" key="3">
    <source>
        <dbReference type="Google" id="ProtNLM"/>
    </source>
</evidence>
<dbReference type="InterPro" id="IPR016035">
    <property type="entry name" value="Acyl_Trfase/lysoPLipase"/>
</dbReference>
<reference evidence="1 2" key="1">
    <citation type="journal article" date="2016" name="Nat. Commun.">
        <title>Thousands of microbial genomes shed light on interconnected biogeochemical processes in an aquifer system.</title>
        <authorList>
            <person name="Anantharaman K."/>
            <person name="Brown C.T."/>
            <person name="Hug L.A."/>
            <person name="Sharon I."/>
            <person name="Castelle C.J."/>
            <person name="Probst A.J."/>
            <person name="Thomas B.C."/>
            <person name="Singh A."/>
            <person name="Wilkins M.J."/>
            <person name="Karaoz U."/>
            <person name="Brodie E.L."/>
            <person name="Williams K.H."/>
            <person name="Hubbard S.S."/>
            <person name="Banfield J.F."/>
        </authorList>
    </citation>
    <scope>NUCLEOTIDE SEQUENCE [LARGE SCALE GENOMIC DNA]</scope>
</reference>
<dbReference type="AlphaFoldDB" id="A0A1G1ZI89"/>
<dbReference type="SUPFAM" id="SSF52151">
    <property type="entry name" value="FabD/lysophospholipase-like"/>
    <property type="match status" value="1"/>
</dbReference>
<accession>A0A1G1ZI89</accession>
<protein>
    <recommendedName>
        <fullName evidence="3">PNPLA domain-containing protein</fullName>
    </recommendedName>
</protein>
<gene>
    <name evidence="1" type="ORF">A3B92_01175</name>
</gene>
<evidence type="ECO:0000313" key="1">
    <source>
        <dbReference type="EMBL" id="OGY64139.1"/>
    </source>
</evidence>
<proteinExistence type="predicted"/>
<evidence type="ECO:0000313" key="2">
    <source>
        <dbReference type="Proteomes" id="UP000177960"/>
    </source>
</evidence>
<dbReference type="EMBL" id="MHJG01000009">
    <property type="protein sequence ID" value="OGY64139.1"/>
    <property type="molecule type" value="Genomic_DNA"/>
</dbReference>
<name>A0A1G1ZI89_9BACT</name>